<feature type="region of interest" description="Disordered" evidence="1">
    <location>
        <begin position="98"/>
        <end position="182"/>
    </location>
</feature>
<accession>A0A317FBT8</accession>
<dbReference type="AlphaFoldDB" id="A0A317FBT8"/>
<feature type="compositionally biased region" description="Gly residues" evidence="1">
    <location>
        <begin position="766"/>
        <end position="775"/>
    </location>
</feature>
<dbReference type="Pfam" id="PF11737">
    <property type="entry name" value="DUF3300"/>
    <property type="match status" value="1"/>
</dbReference>
<evidence type="ECO:0000256" key="1">
    <source>
        <dbReference type="SAM" id="MobiDB-lite"/>
    </source>
</evidence>
<feature type="compositionally biased region" description="Basic and acidic residues" evidence="1">
    <location>
        <begin position="588"/>
        <end position="634"/>
    </location>
</feature>
<gene>
    <name evidence="2" type="ORF">DFH01_15555</name>
</gene>
<keyword evidence="3" id="KW-1185">Reference proteome</keyword>
<feature type="region of interest" description="Disordered" evidence="1">
    <location>
        <begin position="288"/>
        <end position="308"/>
    </location>
</feature>
<reference evidence="3" key="1">
    <citation type="submission" date="2018-05" db="EMBL/GenBank/DDBJ databases">
        <authorList>
            <person name="Du Z."/>
            <person name="Wang X."/>
        </authorList>
    </citation>
    <scope>NUCLEOTIDE SEQUENCE [LARGE SCALE GENOMIC DNA]</scope>
    <source>
        <strain evidence="3">CQN31</strain>
    </source>
</reference>
<comment type="caution">
    <text evidence="2">The sequence shown here is derived from an EMBL/GenBank/DDBJ whole genome shotgun (WGS) entry which is preliminary data.</text>
</comment>
<feature type="region of interest" description="Disordered" evidence="1">
    <location>
        <begin position="229"/>
        <end position="258"/>
    </location>
</feature>
<evidence type="ECO:0008006" key="4">
    <source>
        <dbReference type="Google" id="ProtNLM"/>
    </source>
</evidence>
<evidence type="ECO:0000313" key="3">
    <source>
        <dbReference type="Proteomes" id="UP000245765"/>
    </source>
</evidence>
<feature type="compositionally biased region" description="Basic residues" evidence="1">
    <location>
        <begin position="117"/>
        <end position="127"/>
    </location>
</feature>
<proteinExistence type="predicted"/>
<dbReference type="EMBL" id="QGNA01000003">
    <property type="protein sequence ID" value="PWS36560.1"/>
    <property type="molecule type" value="Genomic_DNA"/>
</dbReference>
<feature type="compositionally biased region" description="Low complexity" evidence="1">
    <location>
        <begin position="288"/>
        <end position="306"/>
    </location>
</feature>
<feature type="region of interest" description="Disordered" evidence="1">
    <location>
        <begin position="51"/>
        <end position="84"/>
    </location>
</feature>
<feature type="region of interest" description="Disordered" evidence="1">
    <location>
        <begin position="568"/>
        <end position="775"/>
    </location>
</feature>
<dbReference type="PANTHER" id="PTHR40269:SF1">
    <property type="entry name" value="OUTER MEMBRANE PROTEIN"/>
    <property type="match status" value="1"/>
</dbReference>
<evidence type="ECO:0000313" key="2">
    <source>
        <dbReference type="EMBL" id="PWS36560.1"/>
    </source>
</evidence>
<protein>
    <recommendedName>
        <fullName evidence="4">DUF3300 domain-containing protein</fullName>
    </recommendedName>
</protein>
<feature type="compositionally biased region" description="Polar residues" evidence="1">
    <location>
        <begin position="575"/>
        <end position="585"/>
    </location>
</feature>
<feature type="compositionally biased region" description="Low complexity" evidence="1">
    <location>
        <begin position="732"/>
        <end position="765"/>
    </location>
</feature>
<sequence length="775" mass="82072">MGASLSRGRPACDPWCRRIRGCGSMSPACGRATRWMSPGSRRWRSACSRRAADEAAAPRPAGWGAGGAAAGRARAAGDRDRGAAARRRRSALVAIRASAGRGGRAAGGAVPGGRAARALRHGRRAAAQRRSPAVRAHTRLSPGQGDARRRPDRGRRSPAAPRACQHRGGRVPRAGDGRTRRRASRCLRPWLTGGDVRRRLSFHGRQGQSAGRAAHAVPAVRRLLGARAARTAPERRSGAGNRGAGWGRTAMKRGMGGRSGPWRPTLLLLVAAGFGGAVCTHPPGTALAQTAAPAPQPAAQPTQAGQNDRLDQGQLEALLAPIALYPDSLLMQVLMASTYPLEVVQAQRWVGQGNNAQLKGEDLAKALEAQSWDPSVKSLVPFPDVLTMMSDQLDWTQQVGDALLGQQEDVLNAVQVLRGRAHAAGTLQSGPQQTVNVTTNVVAAPAPGAVAPVVAPPPQMIVIEPTQPETVYVPAYNPNVVYGTWPYASYPPTYYPPPPSWGIGNALLTGMAFAGGVALVGSLWGWASPGWGRGNVNVNVNRYNNINVNRAQINNNVWRHDETHRHGVAYRNDQVRNTYRPSGTPQRADAREQFRGRTEQIQREGGLDRAQIGERDRPAAGDRPGVGDRERPGGGDRPNLGDRGQAQRPGGAGDRQNLADRRDGAGPAQRPAERPAQRPAERPAERPAQRPAERPAAADRQPARTASGRPQVQPAAPQRADRGALQGAANPQRDAAAASRGQASRQAAQARPAPQRSAPQRAAPQRGGGGGGRGR</sequence>
<dbReference type="InterPro" id="IPR021728">
    <property type="entry name" value="DUF3300"/>
</dbReference>
<name>A0A317FBT8_9PROT</name>
<feature type="compositionally biased region" description="Gly residues" evidence="1">
    <location>
        <begin position="100"/>
        <end position="111"/>
    </location>
</feature>
<feature type="compositionally biased region" description="Basic and acidic residues" evidence="1">
    <location>
        <begin position="671"/>
        <end position="697"/>
    </location>
</feature>
<dbReference type="Proteomes" id="UP000245765">
    <property type="component" value="Unassembled WGS sequence"/>
</dbReference>
<feature type="compositionally biased region" description="Low complexity" evidence="1">
    <location>
        <begin position="51"/>
        <end position="62"/>
    </location>
</feature>
<dbReference type="PANTHER" id="PTHR40269">
    <property type="entry name" value="OUTER MEMBRANE PROTEIN-RELATED"/>
    <property type="match status" value="1"/>
</dbReference>
<organism evidence="2 3">
    <name type="scientific">Falsiroseomonas bella</name>
    <dbReference type="NCBI Taxonomy" id="2184016"/>
    <lineage>
        <taxon>Bacteria</taxon>
        <taxon>Pseudomonadati</taxon>
        <taxon>Pseudomonadota</taxon>
        <taxon>Alphaproteobacteria</taxon>
        <taxon>Acetobacterales</taxon>
        <taxon>Roseomonadaceae</taxon>
        <taxon>Falsiroseomonas</taxon>
    </lineage>
</organism>